<dbReference type="Gene3D" id="3.90.550.10">
    <property type="entry name" value="Spore Coat Polysaccharide Biosynthesis Protein SpsA, Chain A"/>
    <property type="match status" value="1"/>
</dbReference>
<dbReference type="Proteomes" id="UP001342631">
    <property type="component" value="Unassembled WGS sequence"/>
</dbReference>
<comment type="similarity">
    <text evidence="1">Belongs to the UDPGP type 1 family.</text>
</comment>
<dbReference type="PANTHER" id="PTHR11952">
    <property type="entry name" value="UDP- GLUCOSE PYROPHOSPHORYLASE"/>
    <property type="match status" value="1"/>
</dbReference>
<reference evidence="5 6" key="1">
    <citation type="journal article" date="2024" name="Arch. Microbiol.">
        <title>Corallococcus caeni sp. nov., a novel myxobacterium isolated from activated sludge.</title>
        <authorList>
            <person name="Tomita S."/>
            <person name="Nakai R."/>
            <person name="Kuroda K."/>
            <person name="Kurashita H."/>
            <person name="Hatamoto M."/>
            <person name="Yamaguchi T."/>
            <person name="Narihiro T."/>
        </authorList>
    </citation>
    <scope>NUCLEOTIDE SEQUENCE [LARGE SCALE GENOMIC DNA]</scope>
    <source>
        <strain evidence="5 6">NO1</strain>
    </source>
</reference>
<name>A0ABQ6QQR5_9BACT</name>
<keyword evidence="2" id="KW-0808">Transferase</keyword>
<evidence type="ECO:0000256" key="3">
    <source>
        <dbReference type="ARBA" id="ARBA00022695"/>
    </source>
</evidence>
<feature type="region of interest" description="Disordered" evidence="4">
    <location>
        <begin position="53"/>
        <end position="76"/>
    </location>
</feature>
<dbReference type="PANTHER" id="PTHR11952:SF2">
    <property type="entry name" value="LD24639P"/>
    <property type="match status" value="1"/>
</dbReference>
<sequence>MRFGEGRSILPRMKTQTPDVDGELDDPRLARDGFDAASFRALLARYQRGELTESQSLAGPLEPPRPGDVQPLPGEGTPAYEACRAAGEQAFREGAVAALVVAGGAGTRFGGGVKGLVPVLGEHTFLDLKLAEARRLGERLGRPVPVAVMTSFLTHEAIAAHLEARGLGRDVFLFRQRMLPRLTPEGGLFREADGQLSFAPSGHGDVFRALRESGVGQTLRQRGVRCMYFSNVDNLAATLDPVVIGMHLQRGCDMTVEVTPRANPSGALDAGAAPVRVAGQLQLVEKVDPTRHAFISTNNITFRLEAMLNEALPIPYRVVPKKVDGAPVLQFEQVTAEASSLTRPDGQPLLSVAFIEVGRTDPATSRFEPVKAPDDLPRVAERLRPRLESLR</sequence>
<protein>
    <recommendedName>
        <fullName evidence="7">UTP--glucose-1-phosphate uridylyltransferase</fullName>
    </recommendedName>
</protein>
<comment type="caution">
    <text evidence="5">The sequence shown here is derived from an EMBL/GenBank/DDBJ whole genome shotgun (WGS) entry which is preliminary data.</text>
</comment>
<evidence type="ECO:0000256" key="1">
    <source>
        <dbReference type="ARBA" id="ARBA00010401"/>
    </source>
</evidence>
<dbReference type="InterPro" id="IPR039741">
    <property type="entry name" value="UDP-sugar_pyrophosphorylase"/>
</dbReference>
<evidence type="ECO:0000256" key="4">
    <source>
        <dbReference type="SAM" id="MobiDB-lite"/>
    </source>
</evidence>
<dbReference type="InterPro" id="IPR029044">
    <property type="entry name" value="Nucleotide-diphossugar_trans"/>
</dbReference>
<feature type="region of interest" description="Disordered" evidence="4">
    <location>
        <begin position="1"/>
        <end position="27"/>
    </location>
</feature>
<accession>A0ABQ6QQR5</accession>
<proteinExistence type="inferred from homology"/>
<dbReference type="InterPro" id="IPR002618">
    <property type="entry name" value="UDPGP_fam"/>
</dbReference>
<evidence type="ECO:0000313" key="6">
    <source>
        <dbReference type="Proteomes" id="UP001342631"/>
    </source>
</evidence>
<evidence type="ECO:0000256" key="2">
    <source>
        <dbReference type="ARBA" id="ARBA00022679"/>
    </source>
</evidence>
<evidence type="ECO:0000313" key="5">
    <source>
        <dbReference type="EMBL" id="GMU06363.1"/>
    </source>
</evidence>
<dbReference type="Pfam" id="PF01704">
    <property type="entry name" value="UDPGP"/>
    <property type="match status" value="1"/>
</dbReference>
<dbReference type="EMBL" id="BTTX01000002">
    <property type="protein sequence ID" value="GMU06363.1"/>
    <property type="molecule type" value="Genomic_DNA"/>
</dbReference>
<keyword evidence="3" id="KW-0548">Nucleotidyltransferase</keyword>
<gene>
    <name evidence="5" type="ORF">ASNO1_26160</name>
</gene>
<organism evidence="5 6">
    <name type="scientific">Corallococcus caeni</name>
    <dbReference type="NCBI Taxonomy" id="3082388"/>
    <lineage>
        <taxon>Bacteria</taxon>
        <taxon>Pseudomonadati</taxon>
        <taxon>Myxococcota</taxon>
        <taxon>Myxococcia</taxon>
        <taxon>Myxococcales</taxon>
        <taxon>Cystobacterineae</taxon>
        <taxon>Myxococcaceae</taxon>
        <taxon>Corallococcus</taxon>
    </lineage>
</organism>
<dbReference type="SUPFAM" id="SSF53448">
    <property type="entry name" value="Nucleotide-diphospho-sugar transferases"/>
    <property type="match status" value="1"/>
</dbReference>
<keyword evidence="6" id="KW-1185">Reference proteome</keyword>
<evidence type="ECO:0008006" key="7">
    <source>
        <dbReference type="Google" id="ProtNLM"/>
    </source>
</evidence>